<dbReference type="SUPFAM" id="SSF47240">
    <property type="entry name" value="Ferritin-like"/>
    <property type="match status" value="1"/>
</dbReference>
<dbReference type="GO" id="GO:0008199">
    <property type="term" value="F:ferric iron binding"/>
    <property type="evidence" value="ECO:0007669"/>
    <property type="project" value="InterPro"/>
</dbReference>
<dbReference type="PROSITE" id="PS00819">
    <property type="entry name" value="DPS_2"/>
    <property type="match status" value="1"/>
</dbReference>
<dbReference type="PANTHER" id="PTHR42932:SF3">
    <property type="entry name" value="DNA PROTECTION DURING STARVATION PROTEIN"/>
    <property type="match status" value="1"/>
</dbReference>
<dbReference type="Pfam" id="PF00210">
    <property type="entry name" value="Ferritin"/>
    <property type="match status" value="1"/>
</dbReference>
<evidence type="ECO:0000256" key="2">
    <source>
        <dbReference type="RuleBase" id="RU003875"/>
    </source>
</evidence>
<comment type="caution">
    <text evidence="4">The sequence shown here is derived from an EMBL/GenBank/DDBJ whole genome shotgun (WGS) entry which is preliminary data.</text>
</comment>
<dbReference type="InterPro" id="IPR023188">
    <property type="entry name" value="DPS_DNA-bd_CS"/>
</dbReference>
<dbReference type="InterPro" id="IPR002177">
    <property type="entry name" value="DPS_DNA-bd"/>
</dbReference>
<evidence type="ECO:0000313" key="5">
    <source>
        <dbReference type="Proteomes" id="UP001169760"/>
    </source>
</evidence>
<dbReference type="RefSeq" id="WP_011468463.1">
    <property type="nucleotide sequence ID" value="NZ_CP123764.1"/>
</dbReference>
<feature type="domain" description="Ferritin/DPS" evidence="3">
    <location>
        <begin position="31"/>
        <end position="167"/>
    </location>
</feature>
<sequence>MTTSSVLKSSATEIKTKGGLQHKDRSELASQLSSALANSYVLYLKTQSFHWNVVGPLFYSLHKLTEEQYEDMALAVDTIAERIRAIGFIAPGSFEQFKELAEIKEEAGAPSAEEMIQQLVDDNTTCARLLRDTVIEAEKVNDVTTAGILTDRIGQHEENAWMLQAILS</sequence>
<organism evidence="4 5">
    <name type="scientific">Saccharophagus degradans</name>
    <dbReference type="NCBI Taxonomy" id="86304"/>
    <lineage>
        <taxon>Bacteria</taxon>
        <taxon>Pseudomonadati</taxon>
        <taxon>Pseudomonadota</taxon>
        <taxon>Gammaproteobacteria</taxon>
        <taxon>Cellvibrionales</taxon>
        <taxon>Cellvibrionaceae</taxon>
        <taxon>Saccharophagus</taxon>
    </lineage>
</organism>
<protein>
    <submittedName>
        <fullName evidence="4">DNA starvation/stationary phase protection protein</fullName>
    </submittedName>
</protein>
<reference evidence="4" key="1">
    <citation type="submission" date="2023-07" db="EMBL/GenBank/DDBJ databases">
        <title>Genome content predicts the carbon catabolic preferences of heterotrophic bacteria.</title>
        <authorList>
            <person name="Gralka M."/>
        </authorList>
    </citation>
    <scope>NUCLEOTIDE SEQUENCE</scope>
    <source>
        <strain evidence="4">I3M17_2</strain>
    </source>
</reference>
<dbReference type="InterPro" id="IPR009078">
    <property type="entry name" value="Ferritin-like_SF"/>
</dbReference>
<dbReference type="PANTHER" id="PTHR42932">
    <property type="entry name" value="GENERAL STRESS PROTEIN 20U"/>
    <property type="match status" value="1"/>
</dbReference>
<dbReference type="AlphaFoldDB" id="A0AAW7X2L2"/>
<dbReference type="InterPro" id="IPR012347">
    <property type="entry name" value="Ferritin-like"/>
</dbReference>
<proteinExistence type="inferred from homology"/>
<gene>
    <name evidence="4" type="ORF">Q4521_01850</name>
</gene>
<comment type="similarity">
    <text evidence="1 2">Belongs to the Dps family.</text>
</comment>
<evidence type="ECO:0000313" key="4">
    <source>
        <dbReference type="EMBL" id="MDO6421208.1"/>
    </source>
</evidence>
<dbReference type="Proteomes" id="UP001169760">
    <property type="component" value="Unassembled WGS sequence"/>
</dbReference>
<dbReference type="PIRSF" id="PIRSF005900">
    <property type="entry name" value="Dps"/>
    <property type="match status" value="1"/>
</dbReference>
<dbReference type="PRINTS" id="PR01346">
    <property type="entry name" value="HELNAPAPROT"/>
</dbReference>
<dbReference type="CDD" id="cd01043">
    <property type="entry name" value="DPS"/>
    <property type="match status" value="1"/>
</dbReference>
<dbReference type="InterPro" id="IPR008331">
    <property type="entry name" value="Ferritin_DPS_dom"/>
</dbReference>
<dbReference type="PROSITE" id="PS00818">
    <property type="entry name" value="DPS_1"/>
    <property type="match status" value="1"/>
</dbReference>
<accession>A0AAW7X2L2</accession>
<evidence type="ECO:0000256" key="1">
    <source>
        <dbReference type="ARBA" id="ARBA00009497"/>
    </source>
</evidence>
<name>A0AAW7X2L2_9GAMM</name>
<dbReference type="GeneID" id="98613659"/>
<evidence type="ECO:0000259" key="3">
    <source>
        <dbReference type="Pfam" id="PF00210"/>
    </source>
</evidence>
<dbReference type="GO" id="GO:0016722">
    <property type="term" value="F:oxidoreductase activity, acting on metal ions"/>
    <property type="evidence" value="ECO:0007669"/>
    <property type="project" value="InterPro"/>
</dbReference>
<dbReference type="EMBL" id="JAUOPB010000001">
    <property type="protein sequence ID" value="MDO6421208.1"/>
    <property type="molecule type" value="Genomic_DNA"/>
</dbReference>
<dbReference type="Gene3D" id="1.20.1260.10">
    <property type="match status" value="1"/>
</dbReference>